<name>A0A5K3EM41_MESCO</name>
<dbReference type="AlphaFoldDB" id="A0A5K3EM41"/>
<proteinExistence type="predicted"/>
<accession>A0A5K3EM41</accession>
<sequence>MAWDILNPRRRFTFSAQRKSSTQPQSRSKQTIQRLKNPLPFKVLSIHFRSVHTGLGLKIVENSFALKISEI</sequence>
<evidence type="ECO:0000313" key="1">
    <source>
        <dbReference type="WBParaSite" id="MCU_001561-RE"/>
    </source>
</evidence>
<protein>
    <submittedName>
        <fullName evidence="1">C2 domain-containing protein</fullName>
    </submittedName>
</protein>
<organism evidence="1">
    <name type="scientific">Mesocestoides corti</name>
    <name type="common">Flatworm</name>
    <dbReference type="NCBI Taxonomy" id="53468"/>
    <lineage>
        <taxon>Eukaryota</taxon>
        <taxon>Metazoa</taxon>
        <taxon>Spiralia</taxon>
        <taxon>Lophotrochozoa</taxon>
        <taxon>Platyhelminthes</taxon>
        <taxon>Cestoda</taxon>
        <taxon>Eucestoda</taxon>
        <taxon>Cyclophyllidea</taxon>
        <taxon>Mesocestoididae</taxon>
        <taxon>Mesocestoides</taxon>
    </lineage>
</organism>
<dbReference type="WBParaSite" id="MCU_001561-RE">
    <property type="protein sequence ID" value="MCU_001561-RE"/>
    <property type="gene ID" value="MCU_001561"/>
</dbReference>
<reference evidence="1" key="1">
    <citation type="submission" date="2019-11" db="UniProtKB">
        <authorList>
            <consortium name="WormBaseParasite"/>
        </authorList>
    </citation>
    <scope>IDENTIFICATION</scope>
</reference>